<evidence type="ECO:0000313" key="3">
    <source>
        <dbReference type="Proteomes" id="UP000442109"/>
    </source>
</evidence>
<comment type="caution">
    <text evidence="2">The sequence shown here is derived from an EMBL/GenBank/DDBJ whole genome shotgun (WGS) entry which is preliminary data.</text>
</comment>
<dbReference type="Proteomes" id="UP000442109">
    <property type="component" value="Unassembled WGS sequence"/>
</dbReference>
<reference evidence="2 3" key="1">
    <citation type="journal article" date="2019" name="PLoS ONE">
        <title>Pup mortality in New Zealand sea lions (Phocarctos hookeri) at Enderby Island, Auckland Islands, 2013-18.</title>
        <authorList>
            <person name="Michael S.A."/>
            <person name="Hayman D.T.S."/>
            <person name="Gray R."/>
            <person name="Zhang J."/>
            <person name="Rogers L."/>
            <person name="Roe W.D."/>
        </authorList>
    </citation>
    <scope>NUCLEOTIDE SEQUENCE [LARGE SCALE GENOMIC DNA]</scope>
    <source>
        <strain evidence="2 3">SM868</strain>
    </source>
</reference>
<dbReference type="InterPro" id="IPR037004">
    <property type="entry name" value="Exonuc_VII_ssu_sf"/>
</dbReference>
<evidence type="ECO:0000256" key="1">
    <source>
        <dbReference type="SAM" id="MobiDB-lite"/>
    </source>
</evidence>
<name>A0A844M1T8_9GAMM</name>
<keyword evidence="3" id="KW-1185">Reference proteome</keyword>
<protein>
    <submittedName>
        <fullName evidence="2">Uncharacterized protein</fullName>
    </submittedName>
</protein>
<dbReference type="GO" id="GO:0006308">
    <property type="term" value="P:DNA catabolic process"/>
    <property type="evidence" value="ECO:0007669"/>
    <property type="project" value="InterPro"/>
</dbReference>
<gene>
    <name evidence="2" type="ORF">GB996_08130</name>
</gene>
<feature type="region of interest" description="Disordered" evidence="1">
    <location>
        <begin position="74"/>
        <end position="107"/>
    </location>
</feature>
<dbReference type="AlphaFoldDB" id="A0A844M1T8"/>
<accession>A0A844M1T8</accession>
<evidence type="ECO:0000313" key="2">
    <source>
        <dbReference type="EMBL" id="MUG32764.1"/>
    </source>
</evidence>
<dbReference type="EMBL" id="WFKQ01000007">
    <property type="protein sequence ID" value="MUG32764.1"/>
    <property type="molecule type" value="Genomic_DNA"/>
</dbReference>
<organism evidence="2 3">
    <name type="scientific">Psychrobacter sanguinis</name>
    <dbReference type="NCBI Taxonomy" id="861445"/>
    <lineage>
        <taxon>Bacteria</taxon>
        <taxon>Pseudomonadati</taxon>
        <taxon>Pseudomonadota</taxon>
        <taxon>Gammaproteobacteria</taxon>
        <taxon>Moraxellales</taxon>
        <taxon>Moraxellaceae</taxon>
        <taxon>Psychrobacter</taxon>
    </lineage>
</organism>
<dbReference type="SUPFAM" id="SSF116842">
    <property type="entry name" value="XseB-like"/>
    <property type="match status" value="1"/>
</dbReference>
<dbReference type="NCBIfam" id="NF045605">
    <property type="entry name" value="xseB_Acin_var"/>
    <property type="match status" value="1"/>
</dbReference>
<feature type="compositionally biased region" description="Polar residues" evidence="1">
    <location>
        <begin position="90"/>
        <end position="101"/>
    </location>
</feature>
<proteinExistence type="predicted"/>
<dbReference type="OrthoDB" id="9132715at2"/>
<sequence>MATRTRKKTTPKTFKEAYQILKINAEELQNSNEPDIDNLMNTVEQSIAAYKVCQARIEAVQQALDAAFDEDGTTADLQKNADPALKPDAKTNSAQEVQTQVSEEDAE</sequence>
<dbReference type="GO" id="GO:0009318">
    <property type="term" value="C:exodeoxyribonuclease VII complex"/>
    <property type="evidence" value="ECO:0007669"/>
    <property type="project" value="InterPro"/>
</dbReference>
<dbReference type="GO" id="GO:0008855">
    <property type="term" value="F:exodeoxyribonuclease VII activity"/>
    <property type="evidence" value="ECO:0007669"/>
    <property type="project" value="InterPro"/>
</dbReference>